<keyword evidence="2" id="KW-1185">Reference proteome</keyword>
<accession>A0A5B0R1Q5</accession>
<dbReference type="EMBL" id="VSWC01000001">
    <property type="protein sequence ID" value="KAA1119253.1"/>
    <property type="molecule type" value="Genomic_DNA"/>
</dbReference>
<gene>
    <name evidence="1" type="ORF">PGT21_019012</name>
</gene>
<dbReference type="Proteomes" id="UP000324748">
    <property type="component" value="Unassembled WGS sequence"/>
</dbReference>
<evidence type="ECO:0000313" key="1">
    <source>
        <dbReference type="EMBL" id="KAA1119253.1"/>
    </source>
</evidence>
<name>A0A5B0R1Q5_PUCGR</name>
<organism evidence="1 2">
    <name type="scientific">Puccinia graminis f. sp. tritici</name>
    <dbReference type="NCBI Taxonomy" id="56615"/>
    <lineage>
        <taxon>Eukaryota</taxon>
        <taxon>Fungi</taxon>
        <taxon>Dikarya</taxon>
        <taxon>Basidiomycota</taxon>
        <taxon>Pucciniomycotina</taxon>
        <taxon>Pucciniomycetes</taxon>
        <taxon>Pucciniales</taxon>
        <taxon>Pucciniaceae</taxon>
        <taxon>Puccinia</taxon>
    </lineage>
</organism>
<proteinExistence type="predicted"/>
<sequence length="88" mass="9944">MRNIAGHTSYITAIVVVQHGRRNHLAYWAYSRNVLNDSYNMSWLVDSCRDWLDSTNLLASLPSAALMKILMPARQCSEFEQCGHSPCG</sequence>
<protein>
    <submittedName>
        <fullName evidence="1">Uncharacterized protein</fullName>
    </submittedName>
</protein>
<dbReference type="AlphaFoldDB" id="A0A5B0R1Q5"/>
<evidence type="ECO:0000313" key="2">
    <source>
        <dbReference type="Proteomes" id="UP000324748"/>
    </source>
</evidence>
<reference evidence="1 2" key="1">
    <citation type="submission" date="2019-05" db="EMBL/GenBank/DDBJ databases">
        <title>Emergence of the Ug99 lineage of the wheat stem rust pathogen through somatic hybridization.</title>
        <authorList>
            <person name="Li F."/>
            <person name="Upadhyaya N.M."/>
            <person name="Sperschneider J."/>
            <person name="Matny O."/>
            <person name="Nguyen-Phuc H."/>
            <person name="Mago R."/>
            <person name="Raley C."/>
            <person name="Miller M.E."/>
            <person name="Silverstein K.A.T."/>
            <person name="Henningsen E."/>
            <person name="Hirsch C.D."/>
            <person name="Visser B."/>
            <person name="Pretorius Z.A."/>
            <person name="Steffenson B.J."/>
            <person name="Schwessinger B."/>
            <person name="Dodds P.N."/>
            <person name="Figueroa M."/>
        </authorList>
    </citation>
    <scope>NUCLEOTIDE SEQUENCE [LARGE SCALE GENOMIC DNA]</scope>
    <source>
        <strain evidence="1">21-0</strain>
    </source>
</reference>
<comment type="caution">
    <text evidence="1">The sequence shown here is derived from an EMBL/GenBank/DDBJ whole genome shotgun (WGS) entry which is preliminary data.</text>
</comment>